<feature type="signal peptide" evidence="8">
    <location>
        <begin position="1"/>
        <end position="19"/>
    </location>
</feature>
<feature type="chain" id="PRO_5029777792" description="Leucine-rich repeat-containing N-terminal plant-type domain-containing protein" evidence="8">
    <location>
        <begin position="20"/>
        <end position="391"/>
    </location>
</feature>
<dbReference type="Pfam" id="PF13855">
    <property type="entry name" value="LRR_8"/>
    <property type="match status" value="1"/>
</dbReference>
<evidence type="ECO:0000259" key="9">
    <source>
        <dbReference type="Pfam" id="PF08263"/>
    </source>
</evidence>
<accession>A0A7I8KL47</accession>
<organism evidence="10 11">
    <name type="scientific">Spirodela intermedia</name>
    <name type="common">Intermediate duckweed</name>
    <dbReference type="NCBI Taxonomy" id="51605"/>
    <lineage>
        <taxon>Eukaryota</taxon>
        <taxon>Viridiplantae</taxon>
        <taxon>Streptophyta</taxon>
        <taxon>Embryophyta</taxon>
        <taxon>Tracheophyta</taxon>
        <taxon>Spermatophyta</taxon>
        <taxon>Magnoliopsida</taxon>
        <taxon>Liliopsida</taxon>
        <taxon>Araceae</taxon>
        <taxon>Lemnoideae</taxon>
        <taxon>Spirodela</taxon>
    </lineage>
</organism>
<dbReference type="InterPro" id="IPR013210">
    <property type="entry name" value="LRR_N_plant-typ"/>
</dbReference>
<dbReference type="InterPro" id="IPR003591">
    <property type="entry name" value="Leu-rich_rpt_typical-subtyp"/>
</dbReference>
<evidence type="ECO:0000256" key="3">
    <source>
        <dbReference type="ARBA" id="ARBA00022692"/>
    </source>
</evidence>
<keyword evidence="7" id="KW-0472">Membrane</keyword>
<evidence type="ECO:0000256" key="1">
    <source>
        <dbReference type="ARBA" id="ARBA00004370"/>
    </source>
</evidence>
<keyword evidence="6" id="KW-1133">Transmembrane helix</keyword>
<keyword evidence="3" id="KW-0812">Transmembrane</keyword>
<dbReference type="OrthoDB" id="676979at2759"/>
<dbReference type="PANTHER" id="PTHR48009">
    <property type="entry name" value="LEUCINE-RICH REPEAT (LRR) FAMILY PROTEIN"/>
    <property type="match status" value="1"/>
</dbReference>
<proteinExistence type="predicted"/>
<keyword evidence="11" id="KW-1185">Reference proteome</keyword>
<evidence type="ECO:0000256" key="8">
    <source>
        <dbReference type="SAM" id="SignalP"/>
    </source>
</evidence>
<reference evidence="10" key="1">
    <citation type="submission" date="2020-02" db="EMBL/GenBank/DDBJ databases">
        <authorList>
            <person name="Scholz U."/>
            <person name="Mascher M."/>
            <person name="Fiebig A."/>
        </authorList>
    </citation>
    <scope>NUCLEOTIDE SEQUENCE</scope>
</reference>
<keyword evidence="4 8" id="KW-0732">Signal</keyword>
<dbReference type="Proteomes" id="UP000663760">
    <property type="component" value="Chromosome 6"/>
</dbReference>
<dbReference type="PRINTS" id="PR00019">
    <property type="entry name" value="LEURICHRPT"/>
</dbReference>
<dbReference type="GO" id="GO:0016020">
    <property type="term" value="C:membrane"/>
    <property type="evidence" value="ECO:0007669"/>
    <property type="project" value="UniProtKB-SubCell"/>
</dbReference>
<keyword evidence="5" id="KW-0677">Repeat</keyword>
<evidence type="ECO:0000256" key="6">
    <source>
        <dbReference type="ARBA" id="ARBA00022989"/>
    </source>
</evidence>
<dbReference type="Gene3D" id="3.80.10.10">
    <property type="entry name" value="Ribonuclease Inhibitor"/>
    <property type="match status" value="2"/>
</dbReference>
<dbReference type="Pfam" id="PF08263">
    <property type="entry name" value="LRRNT_2"/>
    <property type="match status" value="1"/>
</dbReference>
<evidence type="ECO:0000256" key="5">
    <source>
        <dbReference type="ARBA" id="ARBA00022737"/>
    </source>
</evidence>
<comment type="subcellular location">
    <subcellularLocation>
        <location evidence="1">Membrane</location>
    </subcellularLocation>
</comment>
<feature type="domain" description="Leucine-rich repeat-containing N-terminal plant-type" evidence="9">
    <location>
        <begin position="24"/>
        <end position="62"/>
    </location>
</feature>
<protein>
    <recommendedName>
        <fullName evidence="9">Leucine-rich repeat-containing N-terminal plant-type domain-containing protein</fullName>
    </recommendedName>
</protein>
<sequence length="391" mass="41999">MTVRFVALLFLAAVAPSAAILDPGDFLALQAIRKALDDVPGSRFFSSWDFTADPCGFSGVRCAGDRVVALSLGEPRAGSPGLTGRFDPAVGRLSALEDLSLAPGRVVGPLPSTITELTNLQFLALSRNFLSGVIPPAMGSLVRLRTLDLSFNQLSGSVPHELAAMPTLSNLVLAHNHLSGELPAFSSPALVRLDLKHNNLNGVISALPPSLEYLSLTWNRLSGTVEWLLPQLRRLNHLDLSVNHLTGPIPPAVFSLPLNELHLQRNFFSGEVRPEGAVTIPTVDLSYNQLSGAIPPALATAKRLYLNNNRFTGEVPAAFVEKLLNATIQTLYLQHNFLTGMELSPAAEMPVSSSLCLQYNCMVPPPAKMTCPPKAGFKKVRPTSQCAEWSG</sequence>
<evidence type="ECO:0000313" key="11">
    <source>
        <dbReference type="Proteomes" id="UP000663760"/>
    </source>
</evidence>
<dbReference type="AlphaFoldDB" id="A0A7I8KL47"/>
<name>A0A7I8KL47_SPIIN</name>
<dbReference type="SUPFAM" id="SSF52058">
    <property type="entry name" value="L domain-like"/>
    <property type="match status" value="1"/>
</dbReference>
<dbReference type="InterPro" id="IPR032675">
    <property type="entry name" value="LRR_dom_sf"/>
</dbReference>
<keyword evidence="2" id="KW-0433">Leucine-rich repeat</keyword>
<gene>
    <name evidence="10" type="ORF">SI8410_06009172</name>
</gene>
<dbReference type="FunFam" id="3.80.10.10:FF:000400">
    <property type="entry name" value="Nuclear pore complex protein NUP107"/>
    <property type="match status" value="1"/>
</dbReference>
<evidence type="ECO:0000256" key="7">
    <source>
        <dbReference type="ARBA" id="ARBA00023136"/>
    </source>
</evidence>
<dbReference type="EMBL" id="LR746269">
    <property type="protein sequence ID" value="CAA7398507.1"/>
    <property type="molecule type" value="Genomic_DNA"/>
</dbReference>
<evidence type="ECO:0000256" key="2">
    <source>
        <dbReference type="ARBA" id="ARBA00022614"/>
    </source>
</evidence>
<dbReference type="InterPro" id="IPR001611">
    <property type="entry name" value="Leu-rich_rpt"/>
</dbReference>
<dbReference type="PANTHER" id="PTHR48009:SF4">
    <property type="entry name" value="LEUCINE-RICH REPEAT (LRR) FAMILY PROTEIN"/>
    <property type="match status" value="1"/>
</dbReference>
<dbReference type="SMART" id="SM00369">
    <property type="entry name" value="LRR_TYP"/>
    <property type="match status" value="3"/>
</dbReference>
<evidence type="ECO:0000313" key="10">
    <source>
        <dbReference type="EMBL" id="CAA7398507.1"/>
    </source>
</evidence>
<dbReference type="InterPro" id="IPR053213">
    <property type="entry name" value="RLP29"/>
</dbReference>
<dbReference type="Pfam" id="PF00560">
    <property type="entry name" value="LRR_1"/>
    <property type="match status" value="3"/>
</dbReference>
<evidence type="ECO:0000256" key="4">
    <source>
        <dbReference type="ARBA" id="ARBA00022729"/>
    </source>
</evidence>